<comment type="caution">
    <text evidence="1">The sequence shown here is derived from an EMBL/GenBank/DDBJ whole genome shotgun (WGS) entry which is preliminary data.</text>
</comment>
<proteinExistence type="predicted"/>
<name>A0A397W9Y6_9GLOM</name>
<accession>A0A397W9Y6</accession>
<keyword evidence="2" id="KW-1185">Reference proteome</keyword>
<evidence type="ECO:0000313" key="2">
    <source>
        <dbReference type="Proteomes" id="UP000266673"/>
    </source>
</evidence>
<dbReference type="EMBL" id="QKWP01000015">
    <property type="protein sequence ID" value="RIB30309.1"/>
    <property type="molecule type" value="Genomic_DNA"/>
</dbReference>
<organism evidence="1 2">
    <name type="scientific">Gigaspora rosea</name>
    <dbReference type="NCBI Taxonomy" id="44941"/>
    <lineage>
        <taxon>Eukaryota</taxon>
        <taxon>Fungi</taxon>
        <taxon>Fungi incertae sedis</taxon>
        <taxon>Mucoromycota</taxon>
        <taxon>Glomeromycotina</taxon>
        <taxon>Glomeromycetes</taxon>
        <taxon>Diversisporales</taxon>
        <taxon>Gigasporaceae</taxon>
        <taxon>Gigaspora</taxon>
    </lineage>
</organism>
<protein>
    <submittedName>
        <fullName evidence="1">Uncharacterized protein</fullName>
    </submittedName>
</protein>
<gene>
    <name evidence="1" type="ORF">C2G38_2152900</name>
</gene>
<sequence length="85" mass="10159">MSFFKIWRFSLQIAVALFYSNSNVTHSILTRIIKINELKDKEENEFEMTKTHNLTKETENKLKEKFYTANALKELKEGIDDWLKD</sequence>
<reference evidence="1 2" key="1">
    <citation type="submission" date="2018-06" db="EMBL/GenBank/DDBJ databases">
        <title>Comparative genomics reveals the genomic features of Rhizophagus irregularis, R. cerebriforme, R. diaphanum and Gigaspora rosea, and their symbiotic lifestyle signature.</title>
        <authorList>
            <person name="Morin E."/>
            <person name="San Clemente H."/>
            <person name="Chen E.C.H."/>
            <person name="De La Providencia I."/>
            <person name="Hainaut M."/>
            <person name="Kuo A."/>
            <person name="Kohler A."/>
            <person name="Murat C."/>
            <person name="Tang N."/>
            <person name="Roy S."/>
            <person name="Loubradou J."/>
            <person name="Henrissat B."/>
            <person name="Grigoriev I.V."/>
            <person name="Corradi N."/>
            <person name="Roux C."/>
            <person name="Martin F.M."/>
        </authorList>
    </citation>
    <scope>NUCLEOTIDE SEQUENCE [LARGE SCALE GENOMIC DNA]</scope>
    <source>
        <strain evidence="1 2">DAOM 194757</strain>
    </source>
</reference>
<dbReference type="Proteomes" id="UP000266673">
    <property type="component" value="Unassembled WGS sequence"/>
</dbReference>
<dbReference type="AlphaFoldDB" id="A0A397W9Y6"/>
<evidence type="ECO:0000313" key="1">
    <source>
        <dbReference type="EMBL" id="RIB30309.1"/>
    </source>
</evidence>